<feature type="domain" description="MOSC" evidence="1">
    <location>
        <begin position="29"/>
        <end position="149"/>
    </location>
</feature>
<sequence length="232" mass="24301">MIDEHLITGAGGGQVLALALRAPHSAASTLVAQLDAIAGTGIDGDRHADPLSPRQVLLASAAVYADLALPAHTLGENLLVDLDTAQLASGTVLQIGDAVRLRLMFQCEACGHLDAFQAGVSGRIGRRRGVLARVLAGGIVRPGDRIRDLGRILPAWDDDWRARVAQVLRALPDGMVLSYAQLARLAGVQSSYCRAFPRLVKGLGYAGKAVPAQAAVGLRCWQGEGLFDDDAG</sequence>
<proteinExistence type="predicted"/>
<evidence type="ECO:0000259" key="1">
    <source>
        <dbReference type="PROSITE" id="PS51340"/>
    </source>
</evidence>
<gene>
    <name evidence="2" type="ORF">NX782_20815</name>
</gene>
<dbReference type="Pfam" id="PF03473">
    <property type="entry name" value="MOSC"/>
    <property type="match status" value="1"/>
</dbReference>
<accession>A0ABT2ABR1</accession>
<evidence type="ECO:0000313" key="3">
    <source>
        <dbReference type="Proteomes" id="UP001205560"/>
    </source>
</evidence>
<dbReference type="EMBL" id="JANUGX010000029">
    <property type="protein sequence ID" value="MCS0591638.1"/>
    <property type="molecule type" value="Genomic_DNA"/>
</dbReference>
<reference evidence="2 3" key="1">
    <citation type="submission" date="2022-08" db="EMBL/GenBank/DDBJ databases">
        <title>Reclassification of Massilia species as members of the genera Telluria, Duganella, Pseudoduganella, Mokoshia gen. nov. and Zemynaea gen. nov. using orthogonal and non-orthogonal genome-based approaches.</title>
        <authorList>
            <person name="Bowman J.P."/>
        </authorList>
    </citation>
    <scope>NUCLEOTIDE SEQUENCE [LARGE SCALE GENOMIC DNA]</scope>
    <source>
        <strain evidence="2 3">LMG 28164</strain>
    </source>
</reference>
<dbReference type="InterPro" id="IPR036217">
    <property type="entry name" value="MethylDNA_cys_MeTrfase_DNAb"/>
</dbReference>
<name>A0ABT2ABR1_9BURK</name>
<dbReference type="PANTHER" id="PTHR36930">
    <property type="entry name" value="METAL-SULFUR CLUSTER BIOSYNTHESIS PROTEINS YUAD-RELATED"/>
    <property type="match status" value="1"/>
</dbReference>
<keyword evidence="3" id="KW-1185">Reference proteome</keyword>
<dbReference type="SUPFAM" id="SSF46767">
    <property type="entry name" value="Methylated DNA-protein cysteine methyltransferase, C-terminal domain"/>
    <property type="match status" value="1"/>
</dbReference>
<dbReference type="PROSITE" id="PS51340">
    <property type="entry name" value="MOSC"/>
    <property type="match status" value="1"/>
</dbReference>
<protein>
    <submittedName>
        <fullName evidence="2">MOSC domain-containing protein</fullName>
    </submittedName>
</protein>
<dbReference type="SUPFAM" id="SSF50800">
    <property type="entry name" value="PK beta-barrel domain-like"/>
    <property type="match status" value="1"/>
</dbReference>
<dbReference type="RefSeq" id="WP_258847407.1">
    <property type="nucleotide sequence ID" value="NZ_JANUGX010000029.1"/>
</dbReference>
<dbReference type="InterPro" id="IPR052716">
    <property type="entry name" value="MOSC_domain"/>
</dbReference>
<dbReference type="PANTHER" id="PTHR36930:SF1">
    <property type="entry name" value="MOSC DOMAIN-CONTAINING PROTEIN"/>
    <property type="match status" value="1"/>
</dbReference>
<organism evidence="2 3">
    <name type="scientific">Massilia norwichensis</name>
    <dbReference type="NCBI Taxonomy" id="1442366"/>
    <lineage>
        <taxon>Bacteria</taxon>
        <taxon>Pseudomonadati</taxon>
        <taxon>Pseudomonadota</taxon>
        <taxon>Betaproteobacteria</taxon>
        <taxon>Burkholderiales</taxon>
        <taxon>Oxalobacteraceae</taxon>
        <taxon>Telluria group</taxon>
        <taxon>Massilia</taxon>
    </lineage>
</organism>
<dbReference type="Gene3D" id="2.40.33.20">
    <property type="entry name" value="PK beta-barrel domain-like"/>
    <property type="match status" value="1"/>
</dbReference>
<comment type="caution">
    <text evidence="2">The sequence shown here is derived from an EMBL/GenBank/DDBJ whole genome shotgun (WGS) entry which is preliminary data.</text>
</comment>
<dbReference type="InterPro" id="IPR011037">
    <property type="entry name" value="Pyrv_Knase-like_insert_dom_sf"/>
</dbReference>
<dbReference type="Proteomes" id="UP001205560">
    <property type="component" value="Unassembled WGS sequence"/>
</dbReference>
<dbReference type="InterPro" id="IPR005302">
    <property type="entry name" value="MoCF_Sase_C"/>
</dbReference>
<evidence type="ECO:0000313" key="2">
    <source>
        <dbReference type="EMBL" id="MCS0591638.1"/>
    </source>
</evidence>